<reference evidence="1 2" key="1">
    <citation type="submission" date="2024-04" db="EMBL/GenBank/DDBJ databases">
        <title>Aurantiacibacter sp. DGU6 16S ribosomal RNA gene Genome sequencing and assembly.</title>
        <authorList>
            <person name="Park S."/>
        </authorList>
    </citation>
    <scope>NUCLEOTIDE SEQUENCE [LARGE SCALE GENOMIC DNA]</scope>
    <source>
        <strain evidence="1 2">DGU6</strain>
    </source>
</reference>
<dbReference type="Proteomes" id="UP001497045">
    <property type="component" value="Unassembled WGS sequence"/>
</dbReference>
<accession>A0ABU9I9W4</accession>
<comment type="caution">
    <text evidence="1">The sequence shown here is derived from an EMBL/GenBank/DDBJ whole genome shotgun (WGS) entry which is preliminary data.</text>
</comment>
<organism evidence="1 2">
    <name type="scientific">Aurantiacibacter gilvus</name>
    <dbReference type="NCBI Taxonomy" id="3139141"/>
    <lineage>
        <taxon>Bacteria</taxon>
        <taxon>Pseudomonadati</taxon>
        <taxon>Pseudomonadota</taxon>
        <taxon>Alphaproteobacteria</taxon>
        <taxon>Sphingomonadales</taxon>
        <taxon>Erythrobacteraceae</taxon>
        <taxon>Aurantiacibacter</taxon>
    </lineage>
</organism>
<name>A0ABU9I9W4_9SPHN</name>
<dbReference type="RefSeq" id="WP_341671745.1">
    <property type="nucleotide sequence ID" value="NZ_JBBYHV010000001.1"/>
</dbReference>
<proteinExistence type="predicted"/>
<sequence length="58" mass="6198">MSLGSPQKHKTRLGVLVMLAALVLAAFLGASAGLIWEKSGWFSDEVEDEIVTREQPGG</sequence>
<dbReference type="EMBL" id="JBBYHV010000001">
    <property type="protein sequence ID" value="MEL1249209.1"/>
    <property type="molecule type" value="Genomic_DNA"/>
</dbReference>
<evidence type="ECO:0000313" key="2">
    <source>
        <dbReference type="Proteomes" id="UP001497045"/>
    </source>
</evidence>
<keyword evidence="2" id="KW-1185">Reference proteome</keyword>
<evidence type="ECO:0000313" key="1">
    <source>
        <dbReference type="EMBL" id="MEL1249209.1"/>
    </source>
</evidence>
<gene>
    <name evidence="1" type="ORF">AAEO60_00835</name>
</gene>
<protein>
    <submittedName>
        <fullName evidence="1">Uncharacterized protein</fullName>
    </submittedName>
</protein>